<dbReference type="PANTHER" id="PTHR10373">
    <property type="entry name" value="TRANSCRIPTION FACTOR 7 FAMILY MEMBER"/>
    <property type="match status" value="1"/>
</dbReference>
<dbReference type="GO" id="GO:0000981">
    <property type="term" value="F:DNA-binding transcription factor activity, RNA polymerase II-specific"/>
    <property type="evidence" value="ECO:0007669"/>
    <property type="project" value="TreeGrafter"/>
</dbReference>
<sequence length="170" mass="18461">MPHHHSILEFYGQFLGLHGGVSALTCSVNCGTLYKKYLPLKWPLFDVQTGGLPGRKAGDDSRSPSPAFLISNKVPVVQSPHHMHPLAPILAYGSERFVPGTPPPLPTELDLKTGLPRATHTPDITQYYPLSPGAMGQLPHLGWQGQPMYPLATGGFRASYPTLVNTSMPR</sequence>
<organism evidence="8 9">
    <name type="scientific">Eptatretus burgeri</name>
    <name type="common">Inshore hagfish</name>
    <dbReference type="NCBI Taxonomy" id="7764"/>
    <lineage>
        <taxon>Eukaryota</taxon>
        <taxon>Metazoa</taxon>
        <taxon>Chordata</taxon>
        <taxon>Craniata</taxon>
        <taxon>Vertebrata</taxon>
        <taxon>Cyclostomata</taxon>
        <taxon>Myxini</taxon>
        <taxon>Myxiniformes</taxon>
        <taxon>Myxinidae</taxon>
        <taxon>Eptatretinae</taxon>
        <taxon>Eptatretus</taxon>
    </lineage>
</organism>
<keyword evidence="3" id="KW-0238">DNA-binding</keyword>
<keyword evidence="9" id="KW-1185">Reference proteome</keyword>
<evidence type="ECO:0000313" key="8">
    <source>
        <dbReference type="Ensembl" id="ENSEBUP00000016507.1"/>
    </source>
</evidence>
<dbReference type="Ensembl" id="ENSEBUT00000017084.1">
    <property type="protein sequence ID" value="ENSEBUP00000016507.1"/>
    <property type="gene ID" value="ENSEBUG00000010362.1"/>
</dbReference>
<proteinExistence type="predicted"/>
<dbReference type="GO" id="GO:1990907">
    <property type="term" value="C:beta-catenin-TCF complex"/>
    <property type="evidence" value="ECO:0007669"/>
    <property type="project" value="TreeGrafter"/>
</dbReference>
<evidence type="ECO:0000313" key="9">
    <source>
        <dbReference type="Proteomes" id="UP000694388"/>
    </source>
</evidence>
<dbReference type="InterPro" id="IPR013558">
    <property type="entry name" value="CTNNB1-bd_N"/>
</dbReference>
<evidence type="ECO:0000259" key="7">
    <source>
        <dbReference type="Pfam" id="PF08347"/>
    </source>
</evidence>
<dbReference type="Pfam" id="PF08347">
    <property type="entry name" value="CTNNB1_binding"/>
    <property type="match status" value="1"/>
</dbReference>
<evidence type="ECO:0000256" key="6">
    <source>
        <dbReference type="ARBA" id="ARBA00023242"/>
    </source>
</evidence>
<feature type="domain" description="CTNNB1 binding N-teminal" evidence="7">
    <location>
        <begin position="35"/>
        <end position="143"/>
    </location>
</feature>
<protein>
    <submittedName>
        <fullName evidence="8">Transcription factor 7 like 2</fullName>
    </submittedName>
</protein>
<dbReference type="GO" id="GO:0000978">
    <property type="term" value="F:RNA polymerase II cis-regulatory region sequence-specific DNA binding"/>
    <property type="evidence" value="ECO:0007669"/>
    <property type="project" value="TreeGrafter"/>
</dbReference>
<evidence type="ECO:0000256" key="2">
    <source>
        <dbReference type="ARBA" id="ARBA00023015"/>
    </source>
</evidence>
<keyword evidence="4" id="KW-0010">Activator</keyword>
<evidence type="ECO:0000256" key="5">
    <source>
        <dbReference type="ARBA" id="ARBA00023163"/>
    </source>
</evidence>
<evidence type="ECO:0000256" key="3">
    <source>
        <dbReference type="ARBA" id="ARBA00023125"/>
    </source>
</evidence>
<dbReference type="InterPro" id="IPR024940">
    <property type="entry name" value="TCF/LEF"/>
</dbReference>
<dbReference type="PANTHER" id="PTHR10373:SF38">
    <property type="entry name" value="PROTEIN PANGOLIN, ISOFORM J"/>
    <property type="match status" value="1"/>
</dbReference>
<dbReference type="AlphaFoldDB" id="A0A8C4QJU4"/>
<keyword evidence="5" id="KW-0804">Transcription</keyword>
<name>A0A8C4QJU4_EPTBU</name>
<keyword evidence="2" id="KW-0805">Transcription regulation</keyword>
<dbReference type="GO" id="GO:0060070">
    <property type="term" value="P:canonical Wnt signaling pathway"/>
    <property type="evidence" value="ECO:0007669"/>
    <property type="project" value="TreeGrafter"/>
</dbReference>
<dbReference type="GeneTree" id="ENSGT00940000155535"/>
<dbReference type="Proteomes" id="UP000694388">
    <property type="component" value="Unplaced"/>
</dbReference>
<dbReference type="GO" id="GO:0000785">
    <property type="term" value="C:chromatin"/>
    <property type="evidence" value="ECO:0007669"/>
    <property type="project" value="TreeGrafter"/>
</dbReference>
<keyword evidence="6" id="KW-0539">Nucleus</keyword>
<comment type="subcellular location">
    <subcellularLocation>
        <location evidence="1">Nucleus</location>
    </subcellularLocation>
</comment>
<reference evidence="8" key="2">
    <citation type="submission" date="2025-09" db="UniProtKB">
        <authorList>
            <consortium name="Ensembl"/>
        </authorList>
    </citation>
    <scope>IDENTIFICATION</scope>
</reference>
<reference evidence="8" key="1">
    <citation type="submission" date="2025-08" db="UniProtKB">
        <authorList>
            <consortium name="Ensembl"/>
        </authorList>
    </citation>
    <scope>IDENTIFICATION</scope>
</reference>
<evidence type="ECO:0000256" key="1">
    <source>
        <dbReference type="ARBA" id="ARBA00004123"/>
    </source>
</evidence>
<accession>A0A8C4QJU4</accession>
<evidence type="ECO:0000256" key="4">
    <source>
        <dbReference type="ARBA" id="ARBA00023159"/>
    </source>
</evidence>